<keyword evidence="1" id="KW-1133">Transmembrane helix</keyword>
<dbReference type="AlphaFoldDB" id="A0A8J7W916"/>
<dbReference type="Gene3D" id="3.40.50.150">
    <property type="entry name" value="Vaccinia Virus protein VP39"/>
    <property type="match status" value="1"/>
</dbReference>
<keyword evidence="3" id="KW-1185">Reference proteome</keyword>
<evidence type="ECO:0000256" key="1">
    <source>
        <dbReference type="SAM" id="Phobius"/>
    </source>
</evidence>
<organism evidence="2 3">
    <name type="scientific">Methanocalculus chunghsingensis</name>
    <dbReference type="NCBI Taxonomy" id="156457"/>
    <lineage>
        <taxon>Archaea</taxon>
        <taxon>Methanobacteriati</taxon>
        <taxon>Methanobacteriota</taxon>
        <taxon>Stenosarchaea group</taxon>
        <taxon>Methanomicrobia</taxon>
        <taxon>Methanomicrobiales</taxon>
        <taxon>Methanocalculaceae</taxon>
        <taxon>Methanocalculus</taxon>
    </lineage>
</organism>
<comment type="caution">
    <text evidence="2">The sequence shown here is derived from an EMBL/GenBank/DDBJ whole genome shotgun (WGS) entry which is preliminary data.</text>
</comment>
<keyword evidence="1" id="KW-0472">Membrane</keyword>
<protein>
    <submittedName>
        <fullName evidence="2">Uncharacterized protein</fullName>
    </submittedName>
</protein>
<evidence type="ECO:0000313" key="2">
    <source>
        <dbReference type="EMBL" id="MBR1369981.1"/>
    </source>
</evidence>
<keyword evidence="1" id="KW-0812">Transmembrane</keyword>
<dbReference type="OrthoDB" id="147504at2157"/>
<gene>
    <name evidence="2" type="ORF">RJ53_11025</name>
</gene>
<name>A0A8J7W916_9EURY</name>
<evidence type="ECO:0000313" key="3">
    <source>
        <dbReference type="Proteomes" id="UP000730161"/>
    </source>
</evidence>
<reference evidence="2" key="1">
    <citation type="submission" date="2014-12" db="EMBL/GenBank/DDBJ databases">
        <authorList>
            <person name="Huang H.-H."/>
            <person name="Chen S.-C."/>
            <person name="Lai M.-C."/>
        </authorList>
    </citation>
    <scope>NUCLEOTIDE SEQUENCE</scope>
    <source>
        <strain evidence="2">K1F9705b</strain>
    </source>
</reference>
<dbReference type="Proteomes" id="UP000730161">
    <property type="component" value="Unassembled WGS sequence"/>
</dbReference>
<dbReference type="InterPro" id="IPR029063">
    <property type="entry name" value="SAM-dependent_MTases_sf"/>
</dbReference>
<sequence length="92" mass="10256">MMTVIFSGDPSFVFTEAFLVLGFGGQLIISFIEHDGSVARQCKNEVVKGQFLRYARYLVTDEVSAFYREAGFQKVSIARKASGFFLLTGSKQ</sequence>
<dbReference type="RefSeq" id="WP_211531739.1">
    <property type="nucleotide sequence ID" value="NZ_JWHL01000028.1"/>
</dbReference>
<accession>A0A8J7W916</accession>
<dbReference type="EMBL" id="JWHL01000028">
    <property type="protein sequence ID" value="MBR1369981.1"/>
    <property type="molecule type" value="Genomic_DNA"/>
</dbReference>
<feature type="transmembrane region" description="Helical" evidence="1">
    <location>
        <begin position="12"/>
        <end position="32"/>
    </location>
</feature>
<proteinExistence type="predicted"/>